<keyword evidence="1" id="KW-0233">DNA recombination</keyword>
<comment type="caution">
    <text evidence="2">The sequence shown here is derived from an EMBL/GenBank/DDBJ whole genome shotgun (WGS) entry which is preliminary data.</text>
</comment>
<dbReference type="EMBL" id="AOTZ01000005">
    <property type="protein sequence ID" value="EZP76771.1"/>
    <property type="molecule type" value="Genomic_DNA"/>
</dbReference>
<reference evidence="2 3" key="1">
    <citation type="journal article" date="2014" name="Appl. Microbiol. Biotechnol.">
        <title>Transformable facultative thermophile Geobacillus stearothermophilus NUB3621 as a host strain for metabolic engineering.</title>
        <authorList>
            <person name="Blanchard K."/>
            <person name="Robic S."/>
            <person name="Matsumura I."/>
        </authorList>
    </citation>
    <scope>NUCLEOTIDE SEQUENCE [LARGE SCALE GENOMIC DNA]</scope>
    <source>
        <strain evidence="2 3">NUB3621</strain>
    </source>
</reference>
<keyword evidence="3" id="KW-1185">Reference proteome</keyword>
<dbReference type="Gene3D" id="1.10.443.10">
    <property type="entry name" value="Intergrase catalytic core"/>
    <property type="match status" value="1"/>
</dbReference>
<protein>
    <submittedName>
        <fullName evidence="2">Integrase</fullName>
    </submittedName>
</protein>
<evidence type="ECO:0000256" key="1">
    <source>
        <dbReference type="ARBA" id="ARBA00023172"/>
    </source>
</evidence>
<dbReference type="Proteomes" id="UP000023566">
    <property type="component" value="Chromosome"/>
</dbReference>
<dbReference type="GO" id="GO:0006310">
    <property type="term" value="P:DNA recombination"/>
    <property type="evidence" value="ECO:0007669"/>
    <property type="project" value="UniProtKB-KW"/>
</dbReference>
<dbReference type="AlphaFoldDB" id="A0ABC9VEC6"/>
<proteinExistence type="predicted"/>
<dbReference type="InterPro" id="IPR011010">
    <property type="entry name" value="DNA_brk_join_enz"/>
</dbReference>
<organism evidence="2 3">
    <name type="scientific">Parageobacillus genomosp. 1</name>
    <dbReference type="NCBI Taxonomy" id="1295642"/>
    <lineage>
        <taxon>Bacteria</taxon>
        <taxon>Bacillati</taxon>
        <taxon>Bacillota</taxon>
        <taxon>Bacilli</taxon>
        <taxon>Bacillales</taxon>
        <taxon>Anoxybacillaceae</taxon>
        <taxon>Parageobacillus</taxon>
    </lineage>
</organism>
<sequence>MKVVSERLGHSSASMTLDVYSHVTPDMPEQAAQKFAKPYRNKAWSKCSQSI</sequence>
<evidence type="ECO:0000313" key="3">
    <source>
        <dbReference type="Proteomes" id="UP000023566"/>
    </source>
</evidence>
<name>A0ABC9VEC6_9BACL</name>
<dbReference type="InterPro" id="IPR013762">
    <property type="entry name" value="Integrase-like_cat_sf"/>
</dbReference>
<gene>
    <name evidence="2" type="ORF">H839_09253</name>
</gene>
<evidence type="ECO:0000313" key="2">
    <source>
        <dbReference type="EMBL" id="EZP76771.1"/>
    </source>
</evidence>
<dbReference type="SUPFAM" id="SSF56349">
    <property type="entry name" value="DNA breaking-rejoining enzymes"/>
    <property type="match status" value="1"/>
</dbReference>
<accession>A0ABC9VEC6</accession>